<keyword evidence="4 5" id="KW-0720">Serine protease</keyword>
<keyword evidence="2 5" id="KW-0645">Protease</keyword>
<dbReference type="InterPro" id="IPR050131">
    <property type="entry name" value="Peptidase_S8_subtilisin-like"/>
</dbReference>
<evidence type="ECO:0000256" key="2">
    <source>
        <dbReference type="ARBA" id="ARBA00022670"/>
    </source>
</evidence>
<feature type="domain" description="Peptidase S8/S53" evidence="6">
    <location>
        <begin position="118"/>
        <end position="405"/>
    </location>
</feature>
<dbReference type="PROSITE" id="PS00137">
    <property type="entry name" value="SUBTILASE_HIS"/>
    <property type="match status" value="1"/>
</dbReference>
<evidence type="ECO:0000256" key="3">
    <source>
        <dbReference type="ARBA" id="ARBA00022801"/>
    </source>
</evidence>
<dbReference type="PRINTS" id="PR00723">
    <property type="entry name" value="SUBTILISIN"/>
</dbReference>
<comment type="caution">
    <text evidence="7">The sequence shown here is derived from an EMBL/GenBank/DDBJ whole genome shotgun (WGS) entry which is preliminary data.</text>
</comment>
<dbReference type="PROSITE" id="PS00138">
    <property type="entry name" value="SUBTILASE_SER"/>
    <property type="match status" value="1"/>
</dbReference>
<dbReference type="CDD" id="cd04077">
    <property type="entry name" value="Peptidases_S8_PCSK9_ProteinaseK_like"/>
    <property type="match status" value="1"/>
</dbReference>
<dbReference type="InterPro" id="IPR015500">
    <property type="entry name" value="Peptidase_S8_subtilisin-rel"/>
</dbReference>
<dbReference type="PANTHER" id="PTHR43806:SF58">
    <property type="entry name" value="ALKALINE PROTEASE 1-RELATED"/>
    <property type="match status" value="1"/>
</dbReference>
<gene>
    <name evidence="7" type="ORF">EJ08DRAFT_630269</name>
</gene>
<dbReference type="PANTHER" id="PTHR43806">
    <property type="entry name" value="PEPTIDASE S8"/>
    <property type="match status" value="1"/>
</dbReference>
<dbReference type="InterPro" id="IPR000209">
    <property type="entry name" value="Peptidase_S8/S53_dom"/>
</dbReference>
<organism evidence="7 8">
    <name type="scientific">Tothia fuscella</name>
    <dbReference type="NCBI Taxonomy" id="1048955"/>
    <lineage>
        <taxon>Eukaryota</taxon>
        <taxon>Fungi</taxon>
        <taxon>Dikarya</taxon>
        <taxon>Ascomycota</taxon>
        <taxon>Pezizomycotina</taxon>
        <taxon>Dothideomycetes</taxon>
        <taxon>Pleosporomycetidae</taxon>
        <taxon>Venturiales</taxon>
        <taxon>Cylindrosympodiaceae</taxon>
        <taxon>Tothia</taxon>
    </lineage>
</organism>
<dbReference type="Proteomes" id="UP000800235">
    <property type="component" value="Unassembled WGS sequence"/>
</dbReference>
<evidence type="ECO:0000256" key="4">
    <source>
        <dbReference type="ARBA" id="ARBA00022825"/>
    </source>
</evidence>
<proteinExistence type="inferred from homology"/>
<evidence type="ECO:0000313" key="7">
    <source>
        <dbReference type="EMBL" id="KAF2432503.1"/>
    </source>
</evidence>
<sequence length="426" mass="44722">MATAQSLEDQIKDQWVVLLQPGFRTLGKRDIGANYGIAPENVVSTYDFGGSLGFTAMMSREKAEELNRDGTIMSIAPNGIVRHAAIIEQPSPANYGLARISHRQRGNFSSYRFDDTSGRGTCIYVIDSGLNARSDEFGTRGVQKANFVPNEPTADLNGHGTHVAGIAASKTYGAAKNARVYAVKVFGASGGGSIDAIMQAVSFVLKDAISEAANCPRGFVVNMSIQLDITFGDTPQQVQDSQRQGQMLNTATSLLLNSANPTFNVFIAAGNNNHAASLTAPGNTPGACTIGNTDGADFIYRGDPRFGSPNAGASDYGSTVKLFAPGVDILSTAFSNVVRPNDPVMGLFGPFGNFTELMTGTSMSSPLVAGIAATILAVNNTKFTTATMCSYLQNLGTKATIQNTNDPQFVGVPPSPNIVAYNGNGA</sequence>
<dbReference type="EMBL" id="MU007025">
    <property type="protein sequence ID" value="KAF2432503.1"/>
    <property type="molecule type" value="Genomic_DNA"/>
</dbReference>
<dbReference type="InterPro" id="IPR023828">
    <property type="entry name" value="Peptidase_S8_Ser-AS"/>
</dbReference>
<dbReference type="GO" id="GO:0004252">
    <property type="term" value="F:serine-type endopeptidase activity"/>
    <property type="evidence" value="ECO:0007669"/>
    <property type="project" value="UniProtKB-UniRule"/>
</dbReference>
<dbReference type="Gene3D" id="3.40.50.200">
    <property type="entry name" value="Peptidase S8/S53 domain"/>
    <property type="match status" value="1"/>
</dbReference>
<keyword evidence="8" id="KW-1185">Reference proteome</keyword>
<dbReference type="SUPFAM" id="SSF52743">
    <property type="entry name" value="Subtilisin-like"/>
    <property type="match status" value="1"/>
</dbReference>
<evidence type="ECO:0000256" key="1">
    <source>
        <dbReference type="ARBA" id="ARBA00011073"/>
    </source>
</evidence>
<evidence type="ECO:0000313" key="8">
    <source>
        <dbReference type="Proteomes" id="UP000800235"/>
    </source>
</evidence>
<dbReference type="GO" id="GO:0006508">
    <property type="term" value="P:proteolysis"/>
    <property type="evidence" value="ECO:0007669"/>
    <property type="project" value="UniProtKB-KW"/>
</dbReference>
<dbReference type="AlphaFoldDB" id="A0A9P4U108"/>
<evidence type="ECO:0000256" key="5">
    <source>
        <dbReference type="PROSITE-ProRule" id="PRU01240"/>
    </source>
</evidence>
<dbReference type="OrthoDB" id="206201at2759"/>
<comment type="similarity">
    <text evidence="1 5">Belongs to the peptidase S8 family.</text>
</comment>
<dbReference type="PROSITE" id="PS51892">
    <property type="entry name" value="SUBTILASE"/>
    <property type="match status" value="1"/>
</dbReference>
<reference evidence="7" key="1">
    <citation type="journal article" date="2020" name="Stud. Mycol.">
        <title>101 Dothideomycetes genomes: a test case for predicting lifestyles and emergence of pathogens.</title>
        <authorList>
            <person name="Haridas S."/>
            <person name="Albert R."/>
            <person name="Binder M."/>
            <person name="Bloem J."/>
            <person name="Labutti K."/>
            <person name="Salamov A."/>
            <person name="Andreopoulos B."/>
            <person name="Baker S."/>
            <person name="Barry K."/>
            <person name="Bills G."/>
            <person name="Bluhm B."/>
            <person name="Cannon C."/>
            <person name="Castanera R."/>
            <person name="Culley D."/>
            <person name="Daum C."/>
            <person name="Ezra D."/>
            <person name="Gonzalez J."/>
            <person name="Henrissat B."/>
            <person name="Kuo A."/>
            <person name="Liang C."/>
            <person name="Lipzen A."/>
            <person name="Lutzoni F."/>
            <person name="Magnuson J."/>
            <person name="Mondo S."/>
            <person name="Nolan M."/>
            <person name="Ohm R."/>
            <person name="Pangilinan J."/>
            <person name="Park H.-J."/>
            <person name="Ramirez L."/>
            <person name="Alfaro M."/>
            <person name="Sun H."/>
            <person name="Tritt A."/>
            <person name="Yoshinaga Y."/>
            <person name="Zwiers L.-H."/>
            <person name="Turgeon B."/>
            <person name="Goodwin S."/>
            <person name="Spatafora J."/>
            <person name="Crous P."/>
            <person name="Grigoriev I."/>
        </authorList>
    </citation>
    <scope>NUCLEOTIDE SEQUENCE</scope>
    <source>
        <strain evidence="7">CBS 130266</strain>
    </source>
</reference>
<keyword evidence="3 5" id="KW-0378">Hydrolase</keyword>
<accession>A0A9P4U108</accession>
<protein>
    <submittedName>
        <fullName evidence="7">Subtilisin-like protein</fullName>
    </submittedName>
</protein>
<dbReference type="Pfam" id="PF00082">
    <property type="entry name" value="Peptidase_S8"/>
    <property type="match status" value="1"/>
</dbReference>
<name>A0A9P4U108_9PEZI</name>
<feature type="active site" description="Charge relay system" evidence="5">
    <location>
        <position position="127"/>
    </location>
</feature>
<dbReference type="InterPro" id="IPR022398">
    <property type="entry name" value="Peptidase_S8_His-AS"/>
</dbReference>
<evidence type="ECO:0000259" key="6">
    <source>
        <dbReference type="Pfam" id="PF00082"/>
    </source>
</evidence>
<feature type="active site" description="Charge relay system" evidence="5">
    <location>
        <position position="159"/>
    </location>
</feature>
<dbReference type="InterPro" id="IPR034193">
    <property type="entry name" value="PCSK9_ProteinaseK-like"/>
</dbReference>
<feature type="active site" description="Charge relay system" evidence="5">
    <location>
        <position position="362"/>
    </location>
</feature>
<dbReference type="InterPro" id="IPR036852">
    <property type="entry name" value="Peptidase_S8/S53_dom_sf"/>
</dbReference>